<dbReference type="GO" id="GO:0009306">
    <property type="term" value="P:protein secretion"/>
    <property type="evidence" value="ECO:0007669"/>
    <property type="project" value="TreeGrafter"/>
</dbReference>
<dbReference type="EMBL" id="JACDTQ010001872">
    <property type="protein sequence ID" value="KAF5920930.1"/>
    <property type="molecule type" value="Genomic_DNA"/>
</dbReference>
<dbReference type="GO" id="GO:0070971">
    <property type="term" value="C:endoplasmic reticulum exit site"/>
    <property type="evidence" value="ECO:0007669"/>
    <property type="project" value="TreeGrafter"/>
</dbReference>
<organism evidence="3 4">
    <name type="scientific">Diceros bicornis minor</name>
    <name type="common">South-central black rhinoceros</name>
    <dbReference type="NCBI Taxonomy" id="77932"/>
    <lineage>
        <taxon>Eukaryota</taxon>
        <taxon>Metazoa</taxon>
        <taxon>Chordata</taxon>
        <taxon>Craniata</taxon>
        <taxon>Vertebrata</taxon>
        <taxon>Euteleostomi</taxon>
        <taxon>Mammalia</taxon>
        <taxon>Eutheria</taxon>
        <taxon>Laurasiatheria</taxon>
        <taxon>Perissodactyla</taxon>
        <taxon>Rhinocerotidae</taxon>
        <taxon>Diceros</taxon>
    </lineage>
</organism>
<dbReference type="GO" id="GO:0006888">
    <property type="term" value="P:endoplasmic reticulum to Golgi vesicle-mediated transport"/>
    <property type="evidence" value="ECO:0007669"/>
    <property type="project" value="TreeGrafter"/>
</dbReference>
<dbReference type="GO" id="GO:0035459">
    <property type="term" value="P:vesicle cargo loading"/>
    <property type="evidence" value="ECO:0007669"/>
    <property type="project" value="TreeGrafter"/>
</dbReference>
<feature type="compositionally biased region" description="Basic and acidic residues" evidence="2">
    <location>
        <begin position="310"/>
        <end position="320"/>
    </location>
</feature>
<reference evidence="3 4" key="1">
    <citation type="journal article" date="2020" name="Mol. Biol. Evol.">
        <title>Interspecific Gene Flow and the Evolution of Specialization in Black and White Rhinoceros.</title>
        <authorList>
            <person name="Moodley Y."/>
            <person name="Westbury M.V."/>
            <person name="Russo I.M."/>
            <person name="Gopalakrishnan S."/>
            <person name="Rakotoarivelo A."/>
            <person name="Olsen R.A."/>
            <person name="Prost S."/>
            <person name="Tunstall T."/>
            <person name="Ryder O.A."/>
            <person name="Dalen L."/>
            <person name="Bruford M.W."/>
        </authorList>
    </citation>
    <scope>NUCLEOTIDE SEQUENCE [LARGE SCALE GENOMIC DNA]</scope>
    <source>
        <strain evidence="3">SBR-YM</strain>
        <tissue evidence="3">Skin</tissue>
    </source>
</reference>
<evidence type="ECO:0000313" key="4">
    <source>
        <dbReference type="Proteomes" id="UP000551758"/>
    </source>
</evidence>
<evidence type="ECO:0000256" key="1">
    <source>
        <dbReference type="ARBA" id="ARBA00023054"/>
    </source>
</evidence>
<dbReference type="PANTHER" id="PTHR23158">
    <property type="entry name" value="MELANOMA INHIBITORY ACTIVITY-RELATED"/>
    <property type="match status" value="1"/>
</dbReference>
<protein>
    <submittedName>
        <fullName evidence="3">Uncharacterized protein</fullName>
    </submittedName>
</protein>
<feature type="region of interest" description="Disordered" evidence="2">
    <location>
        <begin position="302"/>
        <end position="324"/>
    </location>
</feature>
<proteinExistence type="predicted"/>
<feature type="region of interest" description="Disordered" evidence="2">
    <location>
        <begin position="373"/>
        <end position="407"/>
    </location>
</feature>
<sequence length="529" mass="60841">MWSLVAQRTLAIRGRAVVPYGARQGPLPITTMSSQAVLEQLWDALLVSSKRHEEEKEEISRKLCEENQMKEELTGQIKSLQTEQAPLQSENSQLKSEIQKLWLKPQVLPESHQEQEETHCLEMEKKCPKAHRNMNCTHQMRNLYKKMAKDTNKELERTTFSYQSEILFHERRAQERWMAALLSERKLNELRKEDDHVRQCMSSTSTSSQVPALLKRSSCSHCWMHSPQRPRIKGPLLLKPSLKFDMDRDFRTIKYSFKPLFTETNKLCKQNRKGTILGCFHNTASKQLRFLGSHPKTDQMKIFSKSATKPTDRRQSEKGQTKKAHLYHLHRSSAKLANDETKSLVMNRTPCFSVCSSRLLHSLIKILTNVQAGEGTRSKRNRKEKNISKDKFSKVSPRRSFSSKSRRLGPLGGRMLVFLPPSCGLLSPEPALPHQGRIEINQGTPDFDFPLPDFPPLPTAPLWKAFARVLSYFVSQRLRGSWRYRGLALGFSSRTKEEKAGEALRAVAGLRKEPSFFLSPWILLAYLSK</sequence>
<feature type="compositionally biased region" description="Low complexity" evidence="2">
    <location>
        <begin position="394"/>
        <end position="403"/>
    </location>
</feature>
<comment type="caution">
    <text evidence="3">The sequence shown here is derived from an EMBL/GenBank/DDBJ whole genome shotgun (WGS) entry which is preliminary data.</text>
</comment>
<dbReference type="InterPro" id="IPR051500">
    <property type="entry name" value="cTAGE_MIA/OTOR"/>
</dbReference>
<keyword evidence="1" id="KW-0175">Coiled coil</keyword>
<dbReference type="AlphaFoldDB" id="A0A7J7EYP6"/>
<keyword evidence="4" id="KW-1185">Reference proteome</keyword>
<name>A0A7J7EYP6_DICBM</name>
<dbReference type="PANTHER" id="PTHR23158:SF59">
    <property type="match status" value="1"/>
</dbReference>
<gene>
    <name evidence="3" type="ORF">HPG69_007550</name>
</gene>
<evidence type="ECO:0000313" key="3">
    <source>
        <dbReference type="EMBL" id="KAF5920930.1"/>
    </source>
</evidence>
<accession>A0A7J7EYP6</accession>
<dbReference type="GO" id="GO:0005789">
    <property type="term" value="C:endoplasmic reticulum membrane"/>
    <property type="evidence" value="ECO:0007669"/>
    <property type="project" value="TreeGrafter"/>
</dbReference>
<feature type="compositionally biased region" description="Basic and acidic residues" evidence="2">
    <location>
        <begin position="384"/>
        <end position="393"/>
    </location>
</feature>
<dbReference type="Proteomes" id="UP000551758">
    <property type="component" value="Unassembled WGS sequence"/>
</dbReference>
<evidence type="ECO:0000256" key="2">
    <source>
        <dbReference type="SAM" id="MobiDB-lite"/>
    </source>
</evidence>